<feature type="compositionally biased region" description="Low complexity" evidence="1">
    <location>
        <begin position="35"/>
        <end position="49"/>
    </location>
</feature>
<reference evidence="3 4" key="1">
    <citation type="submission" date="2019-06" db="EMBL/GenBank/DDBJ databases">
        <authorList>
            <person name="Palmer J.M."/>
        </authorList>
    </citation>
    <scope>NUCLEOTIDE SEQUENCE [LARGE SCALE GENOMIC DNA]</scope>
    <source>
        <strain evidence="3 4">TWF703</strain>
    </source>
</reference>
<comment type="caution">
    <text evidence="3">The sequence shown here is derived from an EMBL/GenBank/DDBJ whole genome shotgun (WGS) entry which is preliminary data.</text>
</comment>
<evidence type="ECO:0000256" key="2">
    <source>
        <dbReference type="SAM" id="Phobius"/>
    </source>
</evidence>
<evidence type="ECO:0000256" key="1">
    <source>
        <dbReference type="SAM" id="MobiDB-lite"/>
    </source>
</evidence>
<dbReference type="AlphaFoldDB" id="A0A7C8JKD6"/>
<keyword evidence="2" id="KW-0812">Transmembrane</keyword>
<dbReference type="Proteomes" id="UP000480548">
    <property type="component" value="Unassembled WGS sequence"/>
</dbReference>
<evidence type="ECO:0000313" key="3">
    <source>
        <dbReference type="EMBL" id="KAF3129348.1"/>
    </source>
</evidence>
<gene>
    <name evidence="3" type="ORF">TWF703_008971</name>
</gene>
<name>A0A7C8JKD6_ORBOL</name>
<feature type="region of interest" description="Disordered" evidence="1">
    <location>
        <begin position="1"/>
        <end position="58"/>
    </location>
</feature>
<organism evidence="3 4">
    <name type="scientific">Orbilia oligospora</name>
    <name type="common">Nematode-trapping fungus</name>
    <name type="synonym">Arthrobotrys oligospora</name>
    <dbReference type="NCBI Taxonomy" id="2813651"/>
    <lineage>
        <taxon>Eukaryota</taxon>
        <taxon>Fungi</taxon>
        <taxon>Dikarya</taxon>
        <taxon>Ascomycota</taxon>
        <taxon>Pezizomycotina</taxon>
        <taxon>Orbiliomycetes</taxon>
        <taxon>Orbiliales</taxon>
        <taxon>Orbiliaceae</taxon>
        <taxon>Orbilia</taxon>
    </lineage>
</organism>
<keyword evidence="2" id="KW-0472">Membrane</keyword>
<keyword evidence="2" id="KW-1133">Transmembrane helix</keyword>
<feature type="transmembrane region" description="Helical" evidence="2">
    <location>
        <begin position="211"/>
        <end position="231"/>
    </location>
</feature>
<evidence type="ECO:0000313" key="4">
    <source>
        <dbReference type="Proteomes" id="UP000480548"/>
    </source>
</evidence>
<sequence>MMRSRQQTVRKRTNATAQIEENVSLEDPYAQQAHPCPSTTTPTPSVSDSESNASRTTVLSSRDPRVISIIYRWPRLEYHRMLAGGISVLPIMPRNLILDGRPLNDTEWKDFIEQNIPPTFSNYQLYTSTGIFRVVMDKDLEYSGFENLPAIPPTIVDFRRGGRYFIIESSILPGYITRIQVPLEIHYRVRMVLMLFALLMQVWGFCFALGYGLNYVSITLFGLVSVLYIALRAFTKPEDTCGCACGCA</sequence>
<dbReference type="EMBL" id="WIQZ01000063">
    <property type="protein sequence ID" value="KAF3129348.1"/>
    <property type="molecule type" value="Genomic_DNA"/>
</dbReference>
<feature type="transmembrane region" description="Helical" evidence="2">
    <location>
        <begin position="187"/>
        <end position="205"/>
    </location>
</feature>
<accession>A0A7C8JKD6</accession>
<proteinExistence type="predicted"/>
<protein>
    <submittedName>
        <fullName evidence="3">Uncharacterized protein</fullName>
    </submittedName>
</protein>